<reference evidence="2 3" key="1">
    <citation type="journal article" date="2019" name="Int. J. Syst. Evol. Microbiol.">
        <title>The Global Catalogue of Microorganisms (GCM) 10K type strain sequencing project: providing services to taxonomists for standard genome sequencing and annotation.</title>
        <authorList>
            <consortium name="The Broad Institute Genomics Platform"/>
            <consortium name="The Broad Institute Genome Sequencing Center for Infectious Disease"/>
            <person name="Wu L."/>
            <person name="Ma J."/>
        </authorList>
    </citation>
    <scope>NUCLEOTIDE SEQUENCE [LARGE SCALE GENOMIC DNA]</scope>
    <source>
        <strain evidence="2 3">JCM 13004</strain>
    </source>
</reference>
<dbReference type="RefSeq" id="WP_344440665.1">
    <property type="nucleotide sequence ID" value="NZ_BAAALF010000019.1"/>
</dbReference>
<comment type="caution">
    <text evidence="2">The sequence shown here is derived from an EMBL/GenBank/DDBJ whole genome shotgun (WGS) entry which is preliminary data.</text>
</comment>
<feature type="domain" description="DUF7674" evidence="1">
    <location>
        <begin position="128"/>
        <end position="226"/>
    </location>
</feature>
<accession>A0ABN1VY83</accession>
<dbReference type="Proteomes" id="UP001500037">
    <property type="component" value="Unassembled WGS sequence"/>
</dbReference>
<name>A0ABN1VY83_9ACTN</name>
<sequence length="239" mass="26206">MATTTELARAALTRQLTRHAATRWPQIVELAVRIRGEFAYLEAHLADDEDVLKLCRLRGTADPQLWSFALCTSSGDRYEESILPSGSWAGTPEEALDCACELYLAAPPVPIGPSPTAEDLSYSTVVPALAAAVPELREDLDCHLYNQSGILQHVFFAIDATPFVIDAWRQGQTELVERCLAFLERALSSDDPDTRSLVATSFVHQVGPWDPEMAAFIKIWPPALSRSARAQTPSAPSQD</sequence>
<dbReference type="InterPro" id="IPR056091">
    <property type="entry name" value="DUF7674"/>
</dbReference>
<evidence type="ECO:0000313" key="2">
    <source>
        <dbReference type="EMBL" id="GAA1227364.1"/>
    </source>
</evidence>
<keyword evidence="3" id="KW-1185">Reference proteome</keyword>
<evidence type="ECO:0000313" key="3">
    <source>
        <dbReference type="Proteomes" id="UP001500037"/>
    </source>
</evidence>
<protein>
    <recommendedName>
        <fullName evidence="1">DUF7674 domain-containing protein</fullName>
    </recommendedName>
</protein>
<evidence type="ECO:0000259" key="1">
    <source>
        <dbReference type="Pfam" id="PF24722"/>
    </source>
</evidence>
<dbReference type="EMBL" id="BAAALF010000019">
    <property type="protein sequence ID" value="GAA1227364.1"/>
    <property type="molecule type" value="Genomic_DNA"/>
</dbReference>
<organism evidence="2 3">
    <name type="scientific">Kitasatospora nipponensis</name>
    <dbReference type="NCBI Taxonomy" id="258049"/>
    <lineage>
        <taxon>Bacteria</taxon>
        <taxon>Bacillati</taxon>
        <taxon>Actinomycetota</taxon>
        <taxon>Actinomycetes</taxon>
        <taxon>Kitasatosporales</taxon>
        <taxon>Streptomycetaceae</taxon>
        <taxon>Kitasatospora</taxon>
    </lineage>
</organism>
<gene>
    <name evidence="2" type="ORF">GCM10009665_17360</name>
</gene>
<dbReference type="Pfam" id="PF24722">
    <property type="entry name" value="DUF7674"/>
    <property type="match status" value="1"/>
</dbReference>
<proteinExistence type="predicted"/>